<feature type="transmembrane region" description="Helical" evidence="3">
    <location>
        <begin position="7"/>
        <end position="24"/>
    </location>
</feature>
<dbReference type="InterPro" id="IPR048254">
    <property type="entry name" value="CDP_ALCOHOL_P_TRANSF_CS"/>
</dbReference>
<dbReference type="GO" id="GO:0016020">
    <property type="term" value="C:membrane"/>
    <property type="evidence" value="ECO:0007669"/>
    <property type="project" value="InterPro"/>
</dbReference>
<keyword evidence="3" id="KW-0812">Transmembrane</keyword>
<keyword evidence="3" id="KW-1133">Transmembrane helix</keyword>
<dbReference type="RefSeq" id="WP_129463360.1">
    <property type="nucleotide sequence ID" value="NZ_SBKQ01000003.1"/>
</dbReference>
<protein>
    <submittedName>
        <fullName evidence="4">CDP-alcohol phosphatidyltransferase family protein</fullName>
    </submittedName>
</protein>
<dbReference type="Pfam" id="PF01066">
    <property type="entry name" value="CDP-OH_P_transf"/>
    <property type="match status" value="1"/>
</dbReference>
<reference evidence="5" key="1">
    <citation type="submission" date="2019-01" db="EMBL/GenBank/DDBJ databases">
        <title>Cytophagaceae bacterium strain CAR-16.</title>
        <authorList>
            <person name="Chen W.-M."/>
        </authorList>
    </citation>
    <scope>NUCLEOTIDE SEQUENCE [LARGE SCALE GENOMIC DNA]</scope>
    <source>
        <strain evidence="5">ICH-30</strain>
    </source>
</reference>
<feature type="transmembrane region" description="Helical" evidence="3">
    <location>
        <begin position="196"/>
        <end position="218"/>
    </location>
</feature>
<dbReference type="GO" id="GO:0016780">
    <property type="term" value="F:phosphotransferase activity, for other substituted phosphate groups"/>
    <property type="evidence" value="ECO:0007669"/>
    <property type="project" value="InterPro"/>
</dbReference>
<dbReference type="GO" id="GO:0008654">
    <property type="term" value="P:phospholipid biosynthetic process"/>
    <property type="evidence" value="ECO:0007669"/>
    <property type="project" value="InterPro"/>
</dbReference>
<keyword evidence="5" id="KW-1185">Reference proteome</keyword>
<proteinExistence type="inferred from homology"/>
<comment type="caution">
    <text evidence="4">The sequence shown here is derived from an EMBL/GenBank/DDBJ whole genome shotgun (WGS) entry which is preliminary data.</text>
</comment>
<dbReference type="AlphaFoldDB" id="A0A4Q1KV13"/>
<feature type="transmembrane region" description="Helical" evidence="3">
    <location>
        <begin position="30"/>
        <end position="47"/>
    </location>
</feature>
<evidence type="ECO:0000313" key="4">
    <source>
        <dbReference type="EMBL" id="RXR34073.1"/>
    </source>
</evidence>
<dbReference type="Gene3D" id="1.20.120.1760">
    <property type="match status" value="1"/>
</dbReference>
<evidence type="ECO:0000313" key="5">
    <source>
        <dbReference type="Proteomes" id="UP000289734"/>
    </source>
</evidence>
<dbReference type="Proteomes" id="UP000289734">
    <property type="component" value="Unassembled WGS sequence"/>
</dbReference>
<evidence type="ECO:0000256" key="1">
    <source>
        <dbReference type="ARBA" id="ARBA00022679"/>
    </source>
</evidence>
<dbReference type="PROSITE" id="PS00379">
    <property type="entry name" value="CDP_ALCOHOL_P_TRANSF"/>
    <property type="match status" value="1"/>
</dbReference>
<sequence>MFIKGKNIDFLFLHSICLVGGAFVDLFYDQLLLTLLLGAFLFSIYIFQNWKSFTTFKKWGGIPNVITLTRLVLLFTIPFLTETKELALLSLIVISLDGLDGFFARKLNQVTDFGGKLDMEVDAYYCLLFSLLIGVLHPELSWIIFGGLLRYLYKIITFIFSQSTFVEQKKKYARFIAGFYFVSFPLFFLVPNTIGIYLITAGTAFIIFSFSISFYEFFTFRK</sequence>
<dbReference type="InterPro" id="IPR000462">
    <property type="entry name" value="CDP-OH_P_trans"/>
</dbReference>
<dbReference type="EMBL" id="SBKQ01000003">
    <property type="protein sequence ID" value="RXR34073.1"/>
    <property type="molecule type" value="Genomic_DNA"/>
</dbReference>
<feature type="transmembrane region" description="Helical" evidence="3">
    <location>
        <begin position="59"/>
        <end position="80"/>
    </location>
</feature>
<accession>A0A4Q1KV13</accession>
<comment type="similarity">
    <text evidence="2">Belongs to the CDP-alcohol phosphatidyltransferase class-I family.</text>
</comment>
<dbReference type="OrthoDB" id="9796672at2"/>
<keyword evidence="1 2" id="KW-0808">Transferase</keyword>
<gene>
    <name evidence="4" type="ORF">EQG68_03290</name>
</gene>
<name>A0A4Q1KV13_9FLAO</name>
<dbReference type="InterPro" id="IPR043130">
    <property type="entry name" value="CDP-OH_PTrfase_TM_dom"/>
</dbReference>
<keyword evidence="3" id="KW-0472">Membrane</keyword>
<evidence type="ECO:0000256" key="2">
    <source>
        <dbReference type="RuleBase" id="RU003750"/>
    </source>
</evidence>
<evidence type="ECO:0000256" key="3">
    <source>
        <dbReference type="SAM" id="Phobius"/>
    </source>
</evidence>
<feature type="transmembrane region" description="Helical" evidence="3">
    <location>
        <begin position="172"/>
        <end position="190"/>
    </location>
</feature>
<organism evidence="4 5">
    <name type="scientific">Flavobacterium piscinae</name>
    <dbReference type="NCBI Taxonomy" id="2506424"/>
    <lineage>
        <taxon>Bacteria</taxon>
        <taxon>Pseudomonadati</taxon>
        <taxon>Bacteroidota</taxon>
        <taxon>Flavobacteriia</taxon>
        <taxon>Flavobacteriales</taxon>
        <taxon>Flavobacteriaceae</taxon>
        <taxon>Flavobacterium</taxon>
    </lineage>
</organism>